<evidence type="ECO:0000256" key="1">
    <source>
        <dbReference type="SAM" id="MobiDB-lite"/>
    </source>
</evidence>
<evidence type="ECO:0000313" key="3">
    <source>
        <dbReference type="Proteomes" id="UP000613740"/>
    </source>
</evidence>
<accession>A0A835SNZ4</accession>
<dbReference type="OrthoDB" id="10673842at2759"/>
<feature type="compositionally biased region" description="Gly residues" evidence="1">
    <location>
        <begin position="181"/>
        <end position="197"/>
    </location>
</feature>
<dbReference type="EMBL" id="JAEHOD010000088">
    <property type="protein sequence ID" value="KAG2429106.1"/>
    <property type="molecule type" value="Genomic_DNA"/>
</dbReference>
<dbReference type="AlphaFoldDB" id="A0A835SNZ4"/>
<name>A0A835SNZ4_9CHLO</name>
<feature type="compositionally biased region" description="Gly residues" evidence="1">
    <location>
        <begin position="218"/>
        <end position="227"/>
    </location>
</feature>
<dbReference type="Proteomes" id="UP000613740">
    <property type="component" value="Unassembled WGS sequence"/>
</dbReference>
<sequence length="301" mass="30140">MRLPALRLLRAGHRLGCGSGAPAAAGGAAAGGLTAVMCPVPPLLSPSPAPVVARVRLWGPTGRTGVLCRSRRPKSTSHTGDHDYPGPHHPTHRFGPLADPLLPELHPHAHPHEPDHHTHTATTQHPHPHPQAGSGQGISPLPQLTPMPPPPRDITPELMAGPMPGTAGPSFHTHRAYSTTTGGGPGSGLGTGLGSGGSDWSAAGFPSPDNNLPPAGVEGPGGAGGGSAEREAPPGQGGGRQRQRQQQPLADMADDPQVLTGRHMPPGAAITSGPGRAGDQGASGGSSEAEGGEEAVPPLAS</sequence>
<feature type="region of interest" description="Disordered" evidence="1">
    <location>
        <begin position="66"/>
        <end position="301"/>
    </location>
</feature>
<organism evidence="2 3">
    <name type="scientific">Chlamydomonas schloesseri</name>
    <dbReference type="NCBI Taxonomy" id="2026947"/>
    <lineage>
        <taxon>Eukaryota</taxon>
        <taxon>Viridiplantae</taxon>
        <taxon>Chlorophyta</taxon>
        <taxon>core chlorophytes</taxon>
        <taxon>Chlorophyceae</taxon>
        <taxon>CS clade</taxon>
        <taxon>Chlamydomonadales</taxon>
        <taxon>Chlamydomonadaceae</taxon>
        <taxon>Chlamydomonas</taxon>
    </lineage>
</organism>
<gene>
    <name evidence="2" type="ORF">HYH02_014144</name>
</gene>
<keyword evidence="3" id="KW-1185">Reference proteome</keyword>
<comment type="caution">
    <text evidence="2">The sequence shown here is derived from an EMBL/GenBank/DDBJ whole genome shotgun (WGS) entry which is preliminary data.</text>
</comment>
<reference evidence="2" key="1">
    <citation type="journal article" date="2020" name="bioRxiv">
        <title>Comparative genomics of Chlamydomonas.</title>
        <authorList>
            <person name="Craig R.J."/>
            <person name="Hasan A.R."/>
            <person name="Ness R.W."/>
            <person name="Keightley P.D."/>
        </authorList>
    </citation>
    <scope>NUCLEOTIDE SEQUENCE</scope>
    <source>
        <strain evidence="2">CCAP 11/173</strain>
    </source>
</reference>
<protein>
    <submittedName>
        <fullName evidence="2">Uncharacterized protein</fullName>
    </submittedName>
</protein>
<feature type="compositionally biased region" description="Gly residues" evidence="1">
    <location>
        <begin position="275"/>
        <end position="284"/>
    </location>
</feature>
<evidence type="ECO:0000313" key="2">
    <source>
        <dbReference type="EMBL" id="KAG2429106.1"/>
    </source>
</evidence>
<feature type="compositionally biased region" description="Basic and acidic residues" evidence="1">
    <location>
        <begin position="105"/>
        <end position="118"/>
    </location>
</feature>
<feature type="compositionally biased region" description="Pro residues" evidence="1">
    <location>
        <begin position="143"/>
        <end position="153"/>
    </location>
</feature>
<proteinExistence type="predicted"/>